<dbReference type="eggNOG" id="ENOG502ZV9T">
    <property type="taxonomic scope" value="Bacteria"/>
</dbReference>
<accession>A0A2C9EH15</accession>
<dbReference type="AlphaFoldDB" id="A0A2C9EH15"/>
<dbReference type="HOGENOM" id="CLU_049310_0_0_6"/>
<evidence type="ECO:0000313" key="3">
    <source>
        <dbReference type="Proteomes" id="UP000013940"/>
    </source>
</evidence>
<reference evidence="3" key="1">
    <citation type="journal article" date="2014" name="Genome Announc.">
        <title>Full-genome sequence of the plant growth-promoting bacterium Pseudomonas protegens CHA0.</title>
        <authorList>
            <person name="Jousset A."/>
            <person name="Schuldes J."/>
            <person name="Keel C."/>
            <person name="Maurhofer M."/>
            <person name="Daniel R."/>
            <person name="Scheu S."/>
            <person name="Thuermer A."/>
        </authorList>
    </citation>
    <scope>NUCLEOTIDE SEQUENCE [LARGE SCALE GENOMIC DNA]</scope>
    <source>
        <strain evidence="3">DSM 19095 / LMG 27888 / CFBP 6595 / CHA0</strain>
    </source>
</reference>
<evidence type="ECO:0008006" key="4">
    <source>
        <dbReference type="Google" id="ProtNLM"/>
    </source>
</evidence>
<dbReference type="KEGG" id="pprc:PFLCHA0_c11450"/>
<sequence length="358" mass="39111">MSLLAHMPVLYRPRITLPMPTPRRCLHLIALSLMLGAAAQAAAAPACPSSDLKVFAQAFASSPELQQAFTAVPLVEQRPITDERGREVTARYKLTGDTHHLLTRLAPKAQAEAGLQSFWEGNTLVVNDPLGDVVQAFVFEQGACWQLVRVEQWSMDELLTHNAPAGESALQRQMRKADLFLGYGGREQYPLTAYFFELGQRILLDAARHGSPKAAVQAVSLGYSGMAPALKPGEPEELLLPYAKTDAEAALMLSMYYCDPVGDGSITQCQQPRKSEELVLRTARELDSGSAFYYLGSGYADGQWGVTDRPRALACHQEALKRGDLHSLWPLTWWSKKNEMPASGAQCLEPSAPAQAGS</sequence>
<dbReference type="EMBL" id="CP003190">
    <property type="protein sequence ID" value="AGL82937.1"/>
    <property type="molecule type" value="Genomic_DNA"/>
</dbReference>
<protein>
    <recommendedName>
        <fullName evidence="4">Sel1 repeat family protein</fullName>
    </recommendedName>
</protein>
<keyword evidence="1" id="KW-0732">Signal</keyword>
<name>A0A2C9EH15_PSEPH</name>
<feature type="chain" id="PRO_5012226066" description="Sel1 repeat family protein" evidence="1">
    <location>
        <begin position="44"/>
        <end position="358"/>
    </location>
</feature>
<evidence type="ECO:0000313" key="2">
    <source>
        <dbReference type="EMBL" id="AGL82937.1"/>
    </source>
</evidence>
<feature type="signal peptide" evidence="1">
    <location>
        <begin position="1"/>
        <end position="43"/>
    </location>
</feature>
<organism evidence="2 3">
    <name type="scientific">Pseudomonas protegens (strain DSM 19095 / LMG 27888 / CFBP 6595 / CHA0)</name>
    <dbReference type="NCBI Taxonomy" id="1124983"/>
    <lineage>
        <taxon>Bacteria</taxon>
        <taxon>Pseudomonadati</taxon>
        <taxon>Pseudomonadota</taxon>
        <taxon>Gammaproteobacteria</taxon>
        <taxon>Pseudomonadales</taxon>
        <taxon>Pseudomonadaceae</taxon>
        <taxon>Pseudomonas</taxon>
    </lineage>
</organism>
<dbReference type="Proteomes" id="UP000013940">
    <property type="component" value="Chromosome"/>
</dbReference>
<proteinExistence type="predicted"/>
<gene>
    <name evidence="2" type="ORF">PFLCHA0_c11450</name>
</gene>
<evidence type="ECO:0000256" key="1">
    <source>
        <dbReference type="SAM" id="SignalP"/>
    </source>
</evidence>